<evidence type="ECO:0000313" key="2">
    <source>
        <dbReference type="EMBL" id="MED1205363.1"/>
    </source>
</evidence>
<evidence type="ECO:0000259" key="1">
    <source>
        <dbReference type="Pfam" id="PF08241"/>
    </source>
</evidence>
<dbReference type="Proteomes" id="UP001341444">
    <property type="component" value="Unassembled WGS sequence"/>
</dbReference>
<dbReference type="EMBL" id="JARMAB010000032">
    <property type="protein sequence ID" value="MED1205363.1"/>
    <property type="molecule type" value="Genomic_DNA"/>
</dbReference>
<dbReference type="PANTHER" id="PTHR43861">
    <property type="entry name" value="TRANS-ACONITATE 2-METHYLTRANSFERASE-RELATED"/>
    <property type="match status" value="1"/>
</dbReference>
<dbReference type="CDD" id="cd02440">
    <property type="entry name" value="AdoMet_MTases"/>
    <property type="match status" value="1"/>
</dbReference>
<dbReference type="RefSeq" id="WP_066262958.1">
    <property type="nucleotide sequence ID" value="NZ_JARMAB010000032.1"/>
</dbReference>
<dbReference type="SUPFAM" id="SSF53335">
    <property type="entry name" value="S-adenosyl-L-methionine-dependent methyltransferases"/>
    <property type="match status" value="1"/>
</dbReference>
<keyword evidence="2" id="KW-0808">Transferase</keyword>
<protein>
    <submittedName>
        <fullName evidence="2">Class I SAM-dependent methyltransferase</fullName>
    </submittedName>
</protein>
<keyword evidence="2" id="KW-0489">Methyltransferase</keyword>
<accession>A0ABU6MNZ5</accession>
<dbReference type="GO" id="GO:0032259">
    <property type="term" value="P:methylation"/>
    <property type="evidence" value="ECO:0007669"/>
    <property type="project" value="UniProtKB-KW"/>
</dbReference>
<comment type="caution">
    <text evidence="2">The sequence shown here is derived from an EMBL/GenBank/DDBJ whole genome shotgun (WGS) entry which is preliminary data.</text>
</comment>
<dbReference type="Gene3D" id="3.40.50.150">
    <property type="entry name" value="Vaccinia Virus protein VP39"/>
    <property type="match status" value="1"/>
</dbReference>
<proteinExistence type="predicted"/>
<gene>
    <name evidence="2" type="ORF">P4T90_20135</name>
</gene>
<dbReference type="InterPro" id="IPR013216">
    <property type="entry name" value="Methyltransf_11"/>
</dbReference>
<keyword evidence="3" id="KW-1185">Reference proteome</keyword>
<dbReference type="Pfam" id="PF08241">
    <property type="entry name" value="Methyltransf_11"/>
    <property type="match status" value="1"/>
</dbReference>
<reference evidence="2 3" key="1">
    <citation type="submission" date="2023-03" db="EMBL/GenBank/DDBJ databases">
        <title>Bacillus Genome Sequencing.</title>
        <authorList>
            <person name="Dunlap C."/>
        </authorList>
    </citation>
    <scope>NUCLEOTIDE SEQUENCE [LARGE SCALE GENOMIC DNA]</scope>
    <source>
        <strain evidence="2 3">B-23453</strain>
    </source>
</reference>
<organism evidence="2 3">
    <name type="scientific">Heyndrickxia acidicola</name>
    <dbReference type="NCBI Taxonomy" id="209389"/>
    <lineage>
        <taxon>Bacteria</taxon>
        <taxon>Bacillati</taxon>
        <taxon>Bacillota</taxon>
        <taxon>Bacilli</taxon>
        <taxon>Bacillales</taxon>
        <taxon>Bacillaceae</taxon>
        <taxon>Heyndrickxia</taxon>
    </lineage>
</organism>
<feature type="domain" description="Methyltransferase type 11" evidence="1">
    <location>
        <begin position="52"/>
        <end position="144"/>
    </location>
</feature>
<name>A0ABU6MNZ5_9BACI</name>
<dbReference type="GO" id="GO:0008168">
    <property type="term" value="F:methyltransferase activity"/>
    <property type="evidence" value="ECO:0007669"/>
    <property type="project" value="UniProtKB-KW"/>
</dbReference>
<dbReference type="PANTHER" id="PTHR43861:SF1">
    <property type="entry name" value="TRANS-ACONITATE 2-METHYLTRANSFERASE"/>
    <property type="match status" value="1"/>
</dbReference>
<sequence>MNRFSWSEAAKTQWDEKADDWHAASKNNWTKGSRKEIVPFIKQYIPVGSVADMGCGDGYGSLLLSREGYKVTGIDLSKEMIDKARLYEKQMQSNHPMFLEGSFTNTSFPEESFDAVMAINSLEWIEFPLDGLNEMKRIVRKGGFGCFAILGPTAMPRINSYKRLVGTDVICNTMMPWEFERLATETGWEKTAEKHVFKRGVDPQMLKDLSNELKQALTFLTIFMFKRI</sequence>
<evidence type="ECO:0000313" key="3">
    <source>
        <dbReference type="Proteomes" id="UP001341444"/>
    </source>
</evidence>
<dbReference type="InterPro" id="IPR029063">
    <property type="entry name" value="SAM-dependent_MTases_sf"/>
</dbReference>